<dbReference type="GO" id="GO:0051537">
    <property type="term" value="F:2 iron, 2 sulfur cluster binding"/>
    <property type="evidence" value="ECO:0007669"/>
    <property type="project" value="InterPro"/>
</dbReference>
<protein>
    <submittedName>
        <fullName evidence="4">Putative bolA-like protein C8C9.11</fullName>
    </submittedName>
</protein>
<dbReference type="GO" id="GO:0006879">
    <property type="term" value="P:intracellular iron ion homeostasis"/>
    <property type="evidence" value="ECO:0007669"/>
    <property type="project" value="InterPro"/>
</dbReference>
<keyword evidence="3" id="KW-1185">Reference proteome</keyword>
<proteinExistence type="inferred from homology"/>
<dbReference type="PIRSF" id="PIRSF003113">
    <property type="entry name" value="BolA"/>
    <property type="match status" value="1"/>
</dbReference>
<accession>A0A183UI83</accession>
<dbReference type="WBParaSite" id="TCNE_0000820301-mRNA-1">
    <property type="protein sequence ID" value="TCNE_0000820301-mRNA-1"/>
    <property type="gene ID" value="TCNE_0000820301"/>
</dbReference>
<dbReference type="PANTHER" id="PTHR12735">
    <property type="entry name" value="BOLA-LIKE PROTEIN-RELATED"/>
    <property type="match status" value="1"/>
</dbReference>
<dbReference type="Gene3D" id="3.30.300.90">
    <property type="entry name" value="BolA-like"/>
    <property type="match status" value="1"/>
</dbReference>
<name>A0A183UI83_TOXCA</name>
<dbReference type="PANTHER" id="PTHR12735:SF27">
    <property type="entry name" value="BOLA-LIKE PROTEIN 2"/>
    <property type="match status" value="1"/>
</dbReference>
<comment type="similarity">
    <text evidence="1">Belongs to the BolA/IbaG family.</text>
</comment>
<dbReference type="InterPro" id="IPR036065">
    <property type="entry name" value="BolA-like_sf"/>
</dbReference>
<reference evidence="4" key="1">
    <citation type="submission" date="2016-06" db="UniProtKB">
        <authorList>
            <consortium name="WormBaseParasite"/>
        </authorList>
    </citation>
    <scope>IDENTIFICATION</scope>
</reference>
<dbReference type="GO" id="GO:0005634">
    <property type="term" value="C:nucleus"/>
    <property type="evidence" value="ECO:0007669"/>
    <property type="project" value="TreeGrafter"/>
</dbReference>
<organism evidence="3 4">
    <name type="scientific">Toxocara canis</name>
    <name type="common">Canine roundworm</name>
    <dbReference type="NCBI Taxonomy" id="6265"/>
    <lineage>
        <taxon>Eukaryota</taxon>
        <taxon>Metazoa</taxon>
        <taxon>Ecdysozoa</taxon>
        <taxon>Nematoda</taxon>
        <taxon>Chromadorea</taxon>
        <taxon>Rhabditida</taxon>
        <taxon>Spirurina</taxon>
        <taxon>Ascaridomorpha</taxon>
        <taxon>Ascaridoidea</taxon>
        <taxon>Toxocaridae</taxon>
        <taxon>Toxocara</taxon>
    </lineage>
</organism>
<gene>
    <name evidence="2" type="ORF">TCNE_LOCUS8203</name>
</gene>
<evidence type="ECO:0000313" key="3">
    <source>
        <dbReference type="Proteomes" id="UP000050794"/>
    </source>
</evidence>
<dbReference type="EMBL" id="UYWY01019848">
    <property type="protein sequence ID" value="VDM39524.1"/>
    <property type="molecule type" value="Genomic_DNA"/>
</dbReference>
<evidence type="ECO:0000256" key="1">
    <source>
        <dbReference type="RuleBase" id="RU003860"/>
    </source>
</evidence>
<evidence type="ECO:0000313" key="4">
    <source>
        <dbReference type="WBParaSite" id="TCNE_0000820301-mRNA-1"/>
    </source>
</evidence>
<dbReference type="Pfam" id="PF01722">
    <property type="entry name" value="BolA"/>
    <property type="match status" value="1"/>
</dbReference>
<dbReference type="AlphaFoldDB" id="A0A183UI83"/>
<evidence type="ECO:0000313" key="2">
    <source>
        <dbReference type="EMBL" id="VDM39524.1"/>
    </source>
</evidence>
<dbReference type="InterPro" id="IPR002634">
    <property type="entry name" value="BolA"/>
</dbReference>
<sequence length="90" mass="10151">MVSQQIVEEKLNKQLSPSHLVLMPSVEEVEDESDGCGAKYRILIVSQQFNDKSTLACHRLVQAALKEEMNSIHALTIKTLTPQKWAERST</sequence>
<reference evidence="2 3" key="2">
    <citation type="submission" date="2018-11" db="EMBL/GenBank/DDBJ databases">
        <authorList>
            <consortium name="Pathogen Informatics"/>
        </authorList>
    </citation>
    <scope>NUCLEOTIDE SEQUENCE [LARGE SCALE GENOMIC DNA]</scope>
</reference>
<dbReference type="GO" id="GO:0051604">
    <property type="term" value="P:protein maturation"/>
    <property type="evidence" value="ECO:0007669"/>
    <property type="project" value="InterPro"/>
</dbReference>
<dbReference type="GO" id="GO:0005829">
    <property type="term" value="C:cytosol"/>
    <property type="evidence" value="ECO:0007669"/>
    <property type="project" value="TreeGrafter"/>
</dbReference>
<dbReference type="SUPFAM" id="SSF82657">
    <property type="entry name" value="BolA-like"/>
    <property type="match status" value="1"/>
</dbReference>
<dbReference type="Proteomes" id="UP000050794">
    <property type="component" value="Unassembled WGS sequence"/>
</dbReference>
<dbReference type="InterPro" id="IPR045115">
    <property type="entry name" value="BOL2"/>
</dbReference>